<feature type="transmembrane region" description="Helical" evidence="1">
    <location>
        <begin position="166"/>
        <end position="187"/>
    </location>
</feature>
<accession>A0A3D4V777</accession>
<evidence type="ECO:0008006" key="4">
    <source>
        <dbReference type="Google" id="ProtNLM"/>
    </source>
</evidence>
<feature type="transmembrane region" description="Helical" evidence="1">
    <location>
        <begin position="193"/>
        <end position="214"/>
    </location>
</feature>
<dbReference type="EMBL" id="DPIY01000006">
    <property type="protein sequence ID" value="HCT56935.1"/>
    <property type="molecule type" value="Genomic_DNA"/>
</dbReference>
<name>A0A3D4V777_9BACT</name>
<dbReference type="InterPro" id="IPR029063">
    <property type="entry name" value="SAM-dependent_MTases_sf"/>
</dbReference>
<evidence type="ECO:0000256" key="1">
    <source>
        <dbReference type="SAM" id="Phobius"/>
    </source>
</evidence>
<sequence length="262" mass="29304">MRRIQFFEIADQSWCPRIVREGVTDYLQHAIDAGRVYAPAAPVLARVLRESGRDAIIDLAAGGGGPWQSLLPVLHAGGIHPTVTLTDWRPNTTAFQRTTTHTHGQVQGHVDPVDARAVPPTLHGARTMFSALHHFREDDIRRMLRDAANAGEPFLAFEATHRSVRAVLFTCLTPLMVLLMTPAIRPFQWSRVLFTYLIPLIPLVVLWDGIVSCLRTYTPEELERLATNSSDGDYEWQTAELGDGPLPVTALWGRQRNESITR</sequence>
<reference evidence="2 3" key="1">
    <citation type="journal article" date="2018" name="Nat. Biotechnol.">
        <title>A standardized bacterial taxonomy based on genome phylogeny substantially revises the tree of life.</title>
        <authorList>
            <person name="Parks D.H."/>
            <person name="Chuvochina M."/>
            <person name="Waite D.W."/>
            <person name="Rinke C."/>
            <person name="Skarshewski A."/>
            <person name="Chaumeil P.A."/>
            <person name="Hugenholtz P."/>
        </authorList>
    </citation>
    <scope>NUCLEOTIDE SEQUENCE [LARGE SCALE GENOMIC DNA]</scope>
    <source>
        <strain evidence="2">UBA8844</strain>
    </source>
</reference>
<dbReference type="Proteomes" id="UP000264071">
    <property type="component" value="Unassembled WGS sequence"/>
</dbReference>
<keyword evidence="1" id="KW-0472">Membrane</keyword>
<proteinExistence type="predicted"/>
<comment type="caution">
    <text evidence="2">The sequence shown here is derived from an EMBL/GenBank/DDBJ whole genome shotgun (WGS) entry which is preliminary data.</text>
</comment>
<keyword evidence="1" id="KW-1133">Transmembrane helix</keyword>
<protein>
    <recommendedName>
        <fullName evidence="4">Class I SAM-dependent methyltransferase</fullName>
    </recommendedName>
</protein>
<keyword evidence="1" id="KW-0812">Transmembrane</keyword>
<dbReference type="OMA" id="IDDQTWF"/>
<dbReference type="SUPFAM" id="SSF53335">
    <property type="entry name" value="S-adenosyl-L-methionine-dependent methyltransferases"/>
    <property type="match status" value="1"/>
</dbReference>
<gene>
    <name evidence="2" type="ORF">DGD08_06940</name>
</gene>
<evidence type="ECO:0000313" key="3">
    <source>
        <dbReference type="Proteomes" id="UP000264071"/>
    </source>
</evidence>
<organism evidence="2 3">
    <name type="scientific">Gemmatimonas aurantiaca</name>
    <dbReference type="NCBI Taxonomy" id="173480"/>
    <lineage>
        <taxon>Bacteria</taxon>
        <taxon>Pseudomonadati</taxon>
        <taxon>Gemmatimonadota</taxon>
        <taxon>Gemmatimonadia</taxon>
        <taxon>Gemmatimonadales</taxon>
        <taxon>Gemmatimonadaceae</taxon>
        <taxon>Gemmatimonas</taxon>
    </lineage>
</organism>
<dbReference type="AlphaFoldDB" id="A0A3D4V777"/>
<evidence type="ECO:0000313" key="2">
    <source>
        <dbReference type="EMBL" id="HCT56935.1"/>
    </source>
</evidence>